<feature type="transmembrane region" description="Helical" evidence="2">
    <location>
        <begin position="103"/>
        <end position="123"/>
    </location>
</feature>
<feature type="transmembrane region" description="Helical" evidence="2">
    <location>
        <begin position="362"/>
        <end position="383"/>
    </location>
</feature>
<dbReference type="KEGG" id="mbry:B1812_21505"/>
<gene>
    <name evidence="4" type="ORF">B1812_21505</name>
</gene>
<dbReference type="RefSeq" id="WP_085773388.1">
    <property type="nucleotide sequence ID" value="NZ_AP027149.1"/>
</dbReference>
<dbReference type="GO" id="GO:0016747">
    <property type="term" value="F:acyltransferase activity, transferring groups other than amino-acyl groups"/>
    <property type="evidence" value="ECO:0007669"/>
    <property type="project" value="InterPro"/>
</dbReference>
<evidence type="ECO:0000313" key="5">
    <source>
        <dbReference type="Proteomes" id="UP000193978"/>
    </source>
</evidence>
<dbReference type="Pfam" id="PF01757">
    <property type="entry name" value="Acyl_transf_3"/>
    <property type="match status" value="1"/>
</dbReference>
<evidence type="ECO:0000256" key="1">
    <source>
        <dbReference type="SAM" id="MobiDB-lite"/>
    </source>
</evidence>
<dbReference type="InterPro" id="IPR050879">
    <property type="entry name" value="Acyltransferase_3"/>
</dbReference>
<feature type="transmembrane region" description="Helical" evidence="2">
    <location>
        <begin position="257"/>
        <end position="274"/>
    </location>
</feature>
<feature type="transmembrane region" description="Helical" evidence="2">
    <location>
        <begin position="143"/>
        <end position="170"/>
    </location>
</feature>
<feature type="transmembrane region" description="Helical" evidence="2">
    <location>
        <begin position="62"/>
        <end position="83"/>
    </location>
</feature>
<dbReference type="EMBL" id="CP019948">
    <property type="protein sequence ID" value="ARN83231.1"/>
    <property type="molecule type" value="Genomic_DNA"/>
</dbReference>
<evidence type="ECO:0000256" key="2">
    <source>
        <dbReference type="SAM" id="Phobius"/>
    </source>
</evidence>
<dbReference type="PANTHER" id="PTHR23028">
    <property type="entry name" value="ACETYLTRANSFERASE"/>
    <property type="match status" value="1"/>
</dbReference>
<keyword evidence="2" id="KW-0812">Transmembrane</keyword>
<proteinExistence type="predicted"/>
<feature type="transmembrane region" description="Helical" evidence="2">
    <location>
        <begin position="331"/>
        <end position="350"/>
    </location>
</feature>
<feature type="transmembrane region" description="Helical" evidence="2">
    <location>
        <begin position="219"/>
        <end position="236"/>
    </location>
</feature>
<feature type="region of interest" description="Disordered" evidence="1">
    <location>
        <begin position="401"/>
        <end position="424"/>
    </location>
</feature>
<feature type="transmembrane region" description="Helical" evidence="2">
    <location>
        <begin position="294"/>
        <end position="310"/>
    </location>
</feature>
<dbReference type="AlphaFoldDB" id="A0A1W6N081"/>
<organism evidence="4 5">
    <name type="scientific">Methylocystis bryophila</name>
    <dbReference type="NCBI Taxonomy" id="655015"/>
    <lineage>
        <taxon>Bacteria</taxon>
        <taxon>Pseudomonadati</taxon>
        <taxon>Pseudomonadota</taxon>
        <taxon>Alphaproteobacteria</taxon>
        <taxon>Hyphomicrobiales</taxon>
        <taxon>Methylocystaceae</taxon>
        <taxon>Methylocystis</taxon>
    </lineage>
</organism>
<evidence type="ECO:0000259" key="3">
    <source>
        <dbReference type="Pfam" id="PF01757"/>
    </source>
</evidence>
<dbReference type="PANTHER" id="PTHR23028:SF53">
    <property type="entry name" value="ACYL_TRANSF_3 DOMAIN-CONTAINING PROTEIN"/>
    <property type="match status" value="1"/>
</dbReference>
<name>A0A1W6N081_9HYPH</name>
<feature type="domain" description="Acyltransferase 3" evidence="3">
    <location>
        <begin position="22"/>
        <end position="378"/>
    </location>
</feature>
<keyword evidence="2" id="KW-1133">Transmembrane helix</keyword>
<keyword evidence="2" id="KW-0472">Membrane</keyword>
<protein>
    <recommendedName>
        <fullName evidence="3">Acyltransferase 3 domain-containing protein</fullName>
    </recommendedName>
</protein>
<accession>A0A1W6N081</accession>
<dbReference type="GO" id="GO:0000271">
    <property type="term" value="P:polysaccharide biosynthetic process"/>
    <property type="evidence" value="ECO:0007669"/>
    <property type="project" value="TreeGrafter"/>
</dbReference>
<evidence type="ECO:0000313" key="4">
    <source>
        <dbReference type="EMBL" id="ARN83231.1"/>
    </source>
</evidence>
<dbReference type="InterPro" id="IPR002656">
    <property type="entry name" value="Acyl_transf_3_dom"/>
</dbReference>
<feature type="transmembrane region" description="Helical" evidence="2">
    <location>
        <begin position="190"/>
        <end position="207"/>
    </location>
</feature>
<dbReference type="OrthoDB" id="9796461at2"/>
<dbReference type="STRING" id="655015.B1812_21505"/>
<sequence>MRGSHTSTDRTSAGEGQAFWLPGLDGIRALAALAVVIHHEEQAREFMGLPSTWSTNIPLERLGGLGVSLFFVLSGFLITLLLLRESNLFGSISVKHFYIRRILRIWPLYYFVVLLGFFVLPQFGAYAIGEFPQLTSEHFWQKLFLYVIFAPQVAGAIIGHSGYAGVLWSVGVEEWFYLIWPWVVVMMRRWLIPILLVTIYIFGYYRWHVPAVWLHKLLLQLRFDCLAVGALGGILCSSVRWRPIVLRSFLFSRPAQLIVLATLSYCLWFGVDFFDKDEWIYSMKIGKYFFNPDELIYSMMFLWLIINVSHNKASILNLDIQPLKFIGKVSYGVYCYNWIAIVTGLAFLRSLGVNLDHGPARYFSYVFGLALSVAFAALSYRLIEKPFLALKDRSFTPHFPLTRPERRGEDVDANPENCAIQRSE</sequence>
<dbReference type="Proteomes" id="UP000193978">
    <property type="component" value="Chromosome"/>
</dbReference>
<keyword evidence="5" id="KW-1185">Reference proteome</keyword>
<reference evidence="4 5" key="1">
    <citation type="submission" date="2017-02" db="EMBL/GenBank/DDBJ databases">
        <authorList>
            <person name="Peterson S.W."/>
        </authorList>
    </citation>
    <scope>NUCLEOTIDE SEQUENCE [LARGE SCALE GENOMIC DNA]</scope>
    <source>
        <strain evidence="4 5">S285</strain>
    </source>
</reference>
<dbReference type="GO" id="GO:0016020">
    <property type="term" value="C:membrane"/>
    <property type="evidence" value="ECO:0007669"/>
    <property type="project" value="TreeGrafter"/>
</dbReference>